<evidence type="ECO:0000256" key="1">
    <source>
        <dbReference type="SAM" id="SignalP"/>
    </source>
</evidence>
<reference evidence="3 4" key="1">
    <citation type="submission" date="2020-02" db="EMBL/GenBank/DDBJ databases">
        <title>Complete genome sequence of the novel Campylobacter species Candidatus Campylobacter infans.</title>
        <authorList>
            <person name="Duim B."/>
            <person name="Zomer A."/>
            <person name="van der Graaf L."/>
            <person name="Wagenaar J."/>
        </authorList>
    </citation>
    <scope>NUCLEOTIDE SEQUENCE [LARGE SCALE GENOMIC DNA]</scope>
    <source>
        <strain evidence="3 4">19S00001</strain>
    </source>
</reference>
<evidence type="ECO:0000259" key="2">
    <source>
        <dbReference type="Pfam" id="PF04366"/>
    </source>
</evidence>
<dbReference type="CDD" id="cd11524">
    <property type="entry name" value="SYLF"/>
    <property type="match status" value="1"/>
</dbReference>
<evidence type="ECO:0000313" key="4">
    <source>
        <dbReference type="Proteomes" id="UP000509414"/>
    </source>
</evidence>
<feature type="chain" id="PRO_5029000347" evidence="1">
    <location>
        <begin position="21"/>
        <end position="196"/>
    </location>
</feature>
<accession>A0A7H9CG27</accession>
<dbReference type="KEGG" id="cinf:CINF_0570"/>
<sequence>MKKLFMALIGVFALFCGASANDEFMLECANSYKNVLKTNKIPSQEIVKASHAIIIIPSFYKGGFFIGGAGGKGIMIEKNGTNWHPSGVNIGGLSVGLQIGFENNILVIYILNSQIVKQIKNSKFTLNAELVASFWDKSRALNKMSEITFSDSIYAYTNNKGLFAGASLGGAVISANQEKFSNISYGFSELIHALGN</sequence>
<dbReference type="GO" id="GO:0035091">
    <property type="term" value="F:phosphatidylinositol binding"/>
    <property type="evidence" value="ECO:0007669"/>
    <property type="project" value="TreeGrafter"/>
</dbReference>
<name>A0A7H9CG27_9BACT</name>
<organism evidence="3 4">
    <name type="scientific">Candidatus Campylobacter infans</name>
    <dbReference type="NCBI Taxonomy" id="2561898"/>
    <lineage>
        <taxon>Bacteria</taxon>
        <taxon>Pseudomonadati</taxon>
        <taxon>Campylobacterota</taxon>
        <taxon>Epsilonproteobacteria</taxon>
        <taxon>Campylobacterales</taxon>
        <taxon>Campylobacteraceae</taxon>
        <taxon>Campylobacter</taxon>
    </lineage>
</organism>
<gene>
    <name evidence="3" type="ORF">CINF_0570</name>
</gene>
<dbReference type="Pfam" id="PF04366">
    <property type="entry name" value="Ysc84"/>
    <property type="match status" value="1"/>
</dbReference>
<dbReference type="Proteomes" id="UP000509414">
    <property type="component" value="Chromosome"/>
</dbReference>
<dbReference type="InterPro" id="IPR051702">
    <property type="entry name" value="SH3_domain_YSC84-like"/>
</dbReference>
<dbReference type="EMBL" id="CP049075">
    <property type="protein sequence ID" value="QLI05093.1"/>
    <property type="molecule type" value="Genomic_DNA"/>
</dbReference>
<keyword evidence="4" id="KW-1185">Reference proteome</keyword>
<protein>
    <submittedName>
        <fullName evidence="3">Putative lipid-binding protein (SYLF/DUF500 domain)</fullName>
    </submittedName>
</protein>
<feature type="signal peptide" evidence="1">
    <location>
        <begin position="1"/>
        <end position="20"/>
    </location>
</feature>
<dbReference type="RefSeq" id="WP_178696724.1">
    <property type="nucleotide sequence ID" value="NZ_CP049075.1"/>
</dbReference>
<dbReference type="InterPro" id="IPR007461">
    <property type="entry name" value="Ysc84_actin-binding"/>
</dbReference>
<proteinExistence type="predicted"/>
<dbReference type="PANTHER" id="PTHR15629:SF2">
    <property type="entry name" value="SH3 DOMAIN-CONTAINING YSC84-LIKE PROTEIN 1"/>
    <property type="match status" value="1"/>
</dbReference>
<dbReference type="PANTHER" id="PTHR15629">
    <property type="entry name" value="SH3YL1 PROTEIN"/>
    <property type="match status" value="1"/>
</dbReference>
<dbReference type="AlphaFoldDB" id="A0A7H9CG27"/>
<feature type="domain" description="Ysc84 actin-binding" evidence="2">
    <location>
        <begin position="92"/>
        <end position="178"/>
    </location>
</feature>
<evidence type="ECO:0000313" key="3">
    <source>
        <dbReference type="EMBL" id="QLI05093.1"/>
    </source>
</evidence>
<keyword evidence="1" id="KW-0732">Signal</keyword>